<dbReference type="Proteomes" id="UP001445076">
    <property type="component" value="Unassembled WGS sequence"/>
</dbReference>
<sequence length="1193" mass="135511">MGQAAIKPSKGAVLGEVDVGLEAIYLLESREEHSTVILKMVPDTHTPRKTRDYRTRKIQSMRDVEEIDMELHLQDETECSCSSLNSCHIGEEGRDMDEQQLADVYYSAYYLHVPHEVPPAYGTDGAGSTDTTTEQLFKELGDIFQMNDASMACIEEEVSTRKPPNMTLLITVHEARDLRPKTSKATSHPYCVVRVSGISETFKTRVVNSTLAPSWESKFNTGIPAAIRDTKLTVEVWHEPQEAGVEQLIGMRDFRELSRLVRDAAASIQMKEMRNLLGTVTVPLLELKEQSIEGWYNLTKSKEEDTSQASLGENCKQSKKRGSIRLSLKVSTVAELNLIGPHWFDAFLKKVVRHYLGCLSTYGNVRRGSKRWSERSMHSIRRSTKSAKINTNNNKSNRLNINDKDYSTSCSTSSSSGSSVESEVEWTLPTPWNGNLSSTAQSLLDHYAATLNLAPPTTLLSWWKVSSEFFIIDQFFLGKLLKDIQGYMKEKRYSEEEIQEISSSLRTWTSTQIDRLRNLTTYFPSSTKIVSDPQLRGMLRNFYAVEAEPQMRQLRVFPKDMFVTELVKEALTDFTKNWWEACLKNRGRNSTQSTEDQQLVAAVSVAGEVFSFLSEVSCFYHDVFLRQAEISYLRLTYILLTSELAARVRPLLIKIYAAPPTSSLQHVEADRQSLEAGTPVWQLYKKLESILKIGENLPSEVHLQSDIQGFHQWFIGGVERWQRKLFARARDLISKEVERDTFKIDYPGISSYASTTSSDFTISSSASGCKSNFTIIKNSWHKLAWPCEVGDRAAKRLLQDLCGLGAHYTKLVIAKLDSKLCEENMINSVFLPAEICIGLNNIEYMRQEVEGLKELFDLLEGDDREQICIISNTISQMEGAVLLFMDNVLKKIKPVLFKAVVHSCETGNEAQLLQEVLDEGLCALLQRLDNTNFQRFLQKIWNLLIVIFCNNVESNSTKRNAEYFKGVYKVLERTWYFFTPTDRRGLDPQQASTSEYQSLQKKLCNLKMATESLIAKYYRERFEELKRAHQSCTAELIVQAFFMRTGRLIVEVVMARNIIVPAGSLPNTFVQLKLVPSDWFPNVVVSKTKPKKSGSPVFSEKFEFAISPADHGVKAGHLLFVLKTRQLFQTKVIGEAVVPLDELETTTSNSAKNKILNMNIPRNEDDYTSVKALKYRTWDKKAVSFLQKMSTTV</sequence>
<name>A0AAW0XK94_CHEQU</name>
<dbReference type="PANTHER" id="PTHR45999">
    <property type="entry name" value="UNC-13-4A, ISOFORM B"/>
    <property type="match status" value="1"/>
</dbReference>
<feature type="region of interest" description="Disordered" evidence="7">
    <location>
        <begin position="373"/>
        <end position="418"/>
    </location>
</feature>
<dbReference type="EMBL" id="JARKIK010000032">
    <property type="protein sequence ID" value="KAK8740814.1"/>
    <property type="molecule type" value="Genomic_DNA"/>
</dbReference>
<comment type="similarity">
    <text evidence="3">Belongs to the unc-13 family.</text>
</comment>
<evidence type="ECO:0000259" key="9">
    <source>
        <dbReference type="PROSITE" id="PS51258"/>
    </source>
</evidence>
<evidence type="ECO:0000256" key="2">
    <source>
        <dbReference type="ARBA" id="ARBA00004603"/>
    </source>
</evidence>
<dbReference type="Pfam" id="PF00168">
    <property type="entry name" value="C2"/>
    <property type="match status" value="2"/>
</dbReference>
<dbReference type="AlphaFoldDB" id="A0AAW0XK94"/>
<dbReference type="SMART" id="SM00239">
    <property type="entry name" value="C2"/>
    <property type="match status" value="2"/>
</dbReference>
<evidence type="ECO:0000256" key="5">
    <source>
        <dbReference type="ARBA" id="ARBA00022490"/>
    </source>
</evidence>
<dbReference type="PANTHER" id="PTHR45999:SF4">
    <property type="entry name" value="UNC-13-4A, ISOFORM B"/>
    <property type="match status" value="1"/>
</dbReference>
<dbReference type="Gene3D" id="1.10.357.50">
    <property type="match status" value="1"/>
</dbReference>
<feature type="domain" description="MHD1" evidence="9">
    <location>
        <begin position="681"/>
        <end position="826"/>
    </location>
</feature>
<dbReference type="SUPFAM" id="SSF49562">
    <property type="entry name" value="C2 domain (Calcium/lipid-binding domain, CaLB)"/>
    <property type="match status" value="2"/>
</dbReference>
<feature type="compositionally biased region" description="Low complexity" evidence="7">
    <location>
        <begin position="407"/>
        <end position="418"/>
    </location>
</feature>
<comment type="subcellular location">
    <subcellularLocation>
        <location evidence="1">Cytoplasm</location>
    </subcellularLocation>
    <subcellularLocation>
        <location evidence="2">Late endosome</location>
    </subcellularLocation>
</comment>
<evidence type="ECO:0000256" key="4">
    <source>
        <dbReference type="ARBA" id="ARBA00022483"/>
    </source>
</evidence>
<dbReference type="InterPro" id="IPR014770">
    <property type="entry name" value="Munc13_1"/>
</dbReference>
<evidence type="ECO:0000256" key="6">
    <source>
        <dbReference type="ARBA" id="ARBA00022753"/>
    </source>
</evidence>
<dbReference type="PROSITE" id="PS51259">
    <property type="entry name" value="MHD2"/>
    <property type="match status" value="1"/>
</dbReference>
<keyword evidence="4" id="KW-0268">Exocytosis</keyword>
<evidence type="ECO:0000256" key="1">
    <source>
        <dbReference type="ARBA" id="ARBA00004496"/>
    </source>
</evidence>
<organism evidence="11 12">
    <name type="scientific">Cherax quadricarinatus</name>
    <name type="common">Australian red claw crayfish</name>
    <dbReference type="NCBI Taxonomy" id="27406"/>
    <lineage>
        <taxon>Eukaryota</taxon>
        <taxon>Metazoa</taxon>
        <taxon>Ecdysozoa</taxon>
        <taxon>Arthropoda</taxon>
        <taxon>Crustacea</taxon>
        <taxon>Multicrustacea</taxon>
        <taxon>Malacostraca</taxon>
        <taxon>Eumalacostraca</taxon>
        <taxon>Eucarida</taxon>
        <taxon>Decapoda</taxon>
        <taxon>Pleocyemata</taxon>
        <taxon>Astacidea</taxon>
        <taxon>Parastacoidea</taxon>
        <taxon>Parastacidae</taxon>
        <taxon>Cherax</taxon>
    </lineage>
</organism>
<evidence type="ECO:0000259" key="10">
    <source>
        <dbReference type="PROSITE" id="PS51259"/>
    </source>
</evidence>
<evidence type="ECO:0000256" key="7">
    <source>
        <dbReference type="SAM" id="MobiDB-lite"/>
    </source>
</evidence>
<gene>
    <name evidence="11" type="ORF">OTU49_002701</name>
</gene>
<protein>
    <submittedName>
        <fullName evidence="11">Uncharacterized protein</fullName>
    </submittedName>
</protein>
<dbReference type="GO" id="GO:0099503">
    <property type="term" value="C:secretory vesicle"/>
    <property type="evidence" value="ECO:0007669"/>
    <property type="project" value="TreeGrafter"/>
</dbReference>
<feature type="domain" description="C2" evidence="8">
    <location>
        <begin position="1027"/>
        <end position="1153"/>
    </location>
</feature>
<evidence type="ECO:0000259" key="8">
    <source>
        <dbReference type="PROSITE" id="PS50004"/>
    </source>
</evidence>
<keyword evidence="5" id="KW-0963">Cytoplasm</keyword>
<feature type="domain" description="MHD2" evidence="10">
    <location>
        <begin position="907"/>
        <end position="1017"/>
    </location>
</feature>
<dbReference type="GO" id="GO:0006887">
    <property type="term" value="P:exocytosis"/>
    <property type="evidence" value="ECO:0007669"/>
    <property type="project" value="UniProtKB-KW"/>
</dbReference>
<keyword evidence="6" id="KW-0967">Endosome</keyword>
<dbReference type="InterPro" id="IPR014772">
    <property type="entry name" value="Munc13_dom-2"/>
</dbReference>
<dbReference type="PROSITE" id="PS51258">
    <property type="entry name" value="MHD1"/>
    <property type="match status" value="1"/>
</dbReference>
<dbReference type="InterPro" id="IPR052095">
    <property type="entry name" value="UNC-13_domain"/>
</dbReference>
<feature type="compositionally biased region" description="Polar residues" evidence="7">
    <location>
        <begin position="386"/>
        <end position="400"/>
    </location>
</feature>
<dbReference type="Gene3D" id="2.60.40.150">
    <property type="entry name" value="C2 domain"/>
    <property type="match status" value="2"/>
</dbReference>
<keyword evidence="12" id="KW-1185">Reference proteome</keyword>
<evidence type="ECO:0000313" key="11">
    <source>
        <dbReference type="EMBL" id="KAK8740814.1"/>
    </source>
</evidence>
<comment type="caution">
    <text evidence="11">The sequence shown here is derived from an EMBL/GenBank/DDBJ whole genome shotgun (WGS) entry which is preliminary data.</text>
</comment>
<dbReference type="GO" id="GO:0005770">
    <property type="term" value="C:late endosome"/>
    <property type="evidence" value="ECO:0007669"/>
    <property type="project" value="UniProtKB-SubCell"/>
</dbReference>
<dbReference type="PROSITE" id="PS50004">
    <property type="entry name" value="C2"/>
    <property type="match status" value="2"/>
</dbReference>
<reference evidence="11 12" key="1">
    <citation type="journal article" date="2024" name="BMC Genomics">
        <title>Genome assembly of redclaw crayfish (Cherax quadricarinatus) provides insights into its immune adaptation and hypoxia tolerance.</title>
        <authorList>
            <person name="Liu Z."/>
            <person name="Zheng J."/>
            <person name="Li H."/>
            <person name="Fang K."/>
            <person name="Wang S."/>
            <person name="He J."/>
            <person name="Zhou D."/>
            <person name="Weng S."/>
            <person name="Chi M."/>
            <person name="Gu Z."/>
            <person name="He J."/>
            <person name="Li F."/>
            <person name="Wang M."/>
        </authorList>
    </citation>
    <scope>NUCLEOTIDE SEQUENCE [LARGE SCALE GENOMIC DNA]</scope>
    <source>
        <strain evidence="11">ZL_2023a</strain>
    </source>
</reference>
<dbReference type="InterPro" id="IPR035892">
    <property type="entry name" value="C2_domain_sf"/>
</dbReference>
<accession>A0AAW0XK94</accession>
<evidence type="ECO:0000256" key="3">
    <source>
        <dbReference type="ARBA" id="ARBA00005823"/>
    </source>
</evidence>
<evidence type="ECO:0000313" key="12">
    <source>
        <dbReference type="Proteomes" id="UP001445076"/>
    </source>
</evidence>
<dbReference type="CDD" id="cd00030">
    <property type="entry name" value="C2"/>
    <property type="match status" value="1"/>
</dbReference>
<dbReference type="InterPro" id="IPR000008">
    <property type="entry name" value="C2_dom"/>
</dbReference>
<proteinExistence type="inferred from homology"/>
<feature type="domain" description="C2" evidence="8">
    <location>
        <begin position="145"/>
        <end position="270"/>
    </location>
</feature>